<dbReference type="SUPFAM" id="SSF47384">
    <property type="entry name" value="Homodimeric domain of signal transducing histidine kinase"/>
    <property type="match status" value="1"/>
</dbReference>
<dbReference type="SMART" id="SM00387">
    <property type="entry name" value="HATPase_c"/>
    <property type="match status" value="1"/>
</dbReference>
<evidence type="ECO:0000256" key="3">
    <source>
        <dbReference type="ARBA" id="ARBA00022553"/>
    </source>
</evidence>
<dbReference type="SMART" id="SM00388">
    <property type="entry name" value="HisKA"/>
    <property type="match status" value="1"/>
</dbReference>
<dbReference type="Pfam" id="PF05227">
    <property type="entry name" value="CHASE3"/>
    <property type="match status" value="1"/>
</dbReference>
<dbReference type="PANTHER" id="PTHR43304:SF1">
    <property type="entry name" value="PAC DOMAIN-CONTAINING PROTEIN"/>
    <property type="match status" value="1"/>
</dbReference>
<gene>
    <name evidence="9" type="ORF">ACFOEE_16865</name>
</gene>
<dbReference type="RefSeq" id="WP_377126981.1">
    <property type="nucleotide sequence ID" value="NZ_JBHRSD010000033.1"/>
</dbReference>
<feature type="domain" description="Histidine kinase" evidence="8">
    <location>
        <begin position="262"/>
        <end position="478"/>
    </location>
</feature>
<comment type="catalytic activity">
    <reaction evidence="1">
        <text>ATP + protein L-histidine = ADP + protein N-phospho-L-histidine.</text>
        <dbReference type="EC" id="2.7.13.3"/>
    </reaction>
</comment>
<evidence type="ECO:0000256" key="2">
    <source>
        <dbReference type="ARBA" id="ARBA00012438"/>
    </source>
</evidence>
<dbReference type="PANTHER" id="PTHR43304">
    <property type="entry name" value="PHYTOCHROME-LIKE PROTEIN CPH1"/>
    <property type="match status" value="1"/>
</dbReference>
<dbReference type="InterPro" id="IPR036890">
    <property type="entry name" value="HATPase_C_sf"/>
</dbReference>
<dbReference type="EC" id="2.7.13.3" evidence="2"/>
<evidence type="ECO:0000256" key="4">
    <source>
        <dbReference type="ARBA" id="ARBA00022679"/>
    </source>
</evidence>
<dbReference type="InterPro" id="IPR005467">
    <property type="entry name" value="His_kinase_dom"/>
</dbReference>
<dbReference type="InterPro" id="IPR003594">
    <property type="entry name" value="HATPase_dom"/>
</dbReference>
<proteinExistence type="predicted"/>
<dbReference type="Pfam" id="PF02518">
    <property type="entry name" value="HATPase_c"/>
    <property type="match status" value="1"/>
</dbReference>
<keyword evidence="10" id="KW-1185">Reference proteome</keyword>
<feature type="transmembrane region" description="Helical" evidence="7">
    <location>
        <begin position="12"/>
        <end position="35"/>
    </location>
</feature>
<dbReference type="EMBL" id="JBHRSD010000033">
    <property type="protein sequence ID" value="MFC3034180.1"/>
    <property type="molecule type" value="Genomic_DNA"/>
</dbReference>
<keyword evidence="9" id="KW-0547">Nucleotide-binding</keyword>
<keyword evidence="7" id="KW-1133">Transmembrane helix</keyword>
<dbReference type="PRINTS" id="PR00344">
    <property type="entry name" value="BCTRLSENSOR"/>
</dbReference>
<dbReference type="InterPro" id="IPR036097">
    <property type="entry name" value="HisK_dim/P_sf"/>
</dbReference>
<dbReference type="CDD" id="cd00082">
    <property type="entry name" value="HisKA"/>
    <property type="match status" value="1"/>
</dbReference>
<keyword evidence="3" id="KW-0597">Phosphoprotein</keyword>
<dbReference type="Gene3D" id="3.30.565.10">
    <property type="entry name" value="Histidine kinase-like ATPase, C-terminal domain"/>
    <property type="match status" value="1"/>
</dbReference>
<keyword evidence="9" id="KW-0067">ATP-binding</keyword>
<protein>
    <recommendedName>
        <fullName evidence="2">histidine kinase</fullName>
        <ecNumber evidence="2">2.7.13.3</ecNumber>
    </recommendedName>
</protein>
<dbReference type="PROSITE" id="PS50109">
    <property type="entry name" value="HIS_KIN"/>
    <property type="match status" value="1"/>
</dbReference>
<dbReference type="Gene3D" id="1.10.287.130">
    <property type="match status" value="1"/>
</dbReference>
<accession>A0ABV7CNI0</accession>
<dbReference type="SUPFAM" id="SSF55874">
    <property type="entry name" value="ATPase domain of HSP90 chaperone/DNA topoisomerase II/histidine kinase"/>
    <property type="match status" value="1"/>
</dbReference>
<keyword evidence="5" id="KW-0418">Kinase</keyword>
<dbReference type="InterPro" id="IPR007891">
    <property type="entry name" value="CHASE3"/>
</dbReference>
<feature type="coiled-coil region" evidence="6">
    <location>
        <begin position="210"/>
        <end position="248"/>
    </location>
</feature>
<dbReference type="Proteomes" id="UP001595453">
    <property type="component" value="Unassembled WGS sequence"/>
</dbReference>
<evidence type="ECO:0000313" key="10">
    <source>
        <dbReference type="Proteomes" id="UP001595453"/>
    </source>
</evidence>
<dbReference type="Pfam" id="PF00512">
    <property type="entry name" value="HisKA"/>
    <property type="match status" value="1"/>
</dbReference>
<organism evidence="9 10">
    <name type="scientific">Pseudoalteromonas fenneropenaei</name>
    <dbReference type="NCBI Taxonomy" id="1737459"/>
    <lineage>
        <taxon>Bacteria</taxon>
        <taxon>Pseudomonadati</taxon>
        <taxon>Pseudomonadota</taxon>
        <taxon>Gammaproteobacteria</taxon>
        <taxon>Alteromonadales</taxon>
        <taxon>Pseudoalteromonadaceae</taxon>
        <taxon>Pseudoalteromonas</taxon>
    </lineage>
</organism>
<feature type="transmembrane region" description="Helical" evidence="7">
    <location>
        <begin position="192"/>
        <end position="211"/>
    </location>
</feature>
<keyword evidence="7" id="KW-0472">Membrane</keyword>
<dbReference type="InterPro" id="IPR003661">
    <property type="entry name" value="HisK_dim/P_dom"/>
</dbReference>
<dbReference type="InterPro" id="IPR052162">
    <property type="entry name" value="Sensor_kinase/Photoreceptor"/>
</dbReference>
<dbReference type="InterPro" id="IPR004358">
    <property type="entry name" value="Sig_transdc_His_kin-like_C"/>
</dbReference>
<comment type="caution">
    <text evidence="9">The sequence shown here is derived from an EMBL/GenBank/DDBJ whole genome shotgun (WGS) entry which is preliminary data.</text>
</comment>
<evidence type="ECO:0000256" key="7">
    <source>
        <dbReference type="SAM" id="Phobius"/>
    </source>
</evidence>
<dbReference type="GO" id="GO:0005524">
    <property type="term" value="F:ATP binding"/>
    <property type="evidence" value="ECO:0007669"/>
    <property type="project" value="UniProtKB-KW"/>
</dbReference>
<keyword evidence="7" id="KW-0812">Transmembrane</keyword>
<evidence type="ECO:0000259" key="8">
    <source>
        <dbReference type="PROSITE" id="PS50109"/>
    </source>
</evidence>
<sequence length="490" mass="54640">MLRNAKRWLKAATRVLSVWLTMLVCVGLLIANVIIGMSNTEKLNEYQLRIENTSELILALDNLHIAVLNAQSNLRAYLLSQDEAYLQPFEHSISQLNESIARVTAEKSESASQQARIRAYLATVVEQIAQLQSSLRKLQQGARNKIQLLASSDETALQLSAQYRVLLAEEMKIREVQRQFLNNVRNQAQQNILWFAILSALLLSMSLLLVVKNLRDARRAEARLSQANQELESKVAARTATLQQLADELNKSNRELEDFAFVASHDLQEPLRKIQAFGDRLKNTYHSVLDAKAQDYLARMNSAAARMSLLINDLLALSRVATKQKPFQQVALNDIVDGALDDLEVAISEAGATVTVGALPQLDCDASQIRQLCFNLLANAIKFRRSDVLPNIVVSEVANPVSELVSIEFKDNGIGFEAHYQDKIFSPFQRLHDRNEYPGTGIGLALCRRIVERHGGSITADSALGQGATFIVTLPRQAQPILTQEISNYE</sequence>
<evidence type="ECO:0000256" key="6">
    <source>
        <dbReference type="SAM" id="Coils"/>
    </source>
</evidence>
<evidence type="ECO:0000256" key="5">
    <source>
        <dbReference type="ARBA" id="ARBA00022777"/>
    </source>
</evidence>
<evidence type="ECO:0000313" key="9">
    <source>
        <dbReference type="EMBL" id="MFC3034180.1"/>
    </source>
</evidence>
<keyword evidence="4" id="KW-0808">Transferase</keyword>
<evidence type="ECO:0000256" key="1">
    <source>
        <dbReference type="ARBA" id="ARBA00000085"/>
    </source>
</evidence>
<reference evidence="10" key="1">
    <citation type="journal article" date="2019" name="Int. J. Syst. Evol. Microbiol.">
        <title>The Global Catalogue of Microorganisms (GCM) 10K type strain sequencing project: providing services to taxonomists for standard genome sequencing and annotation.</title>
        <authorList>
            <consortium name="The Broad Institute Genomics Platform"/>
            <consortium name="The Broad Institute Genome Sequencing Center for Infectious Disease"/>
            <person name="Wu L."/>
            <person name="Ma J."/>
        </authorList>
    </citation>
    <scope>NUCLEOTIDE SEQUENCE [LARGE SCALE GENOMIC DNA]</scope>
    <source>
        <strain evidence="10">KCTC 42730</strain>
    </source>
</reference>
<name>A0ABV7CNI0_9GAMM</name>
<keyword evidence="6" id="KW-0175">Coiled coil</keyword>